<evidence type="ECO:0000256" key="3">
    <source>
        <dbReference type="ARBA" id="ARBA00022553"/>
    </source>
</evidence>
<dbReference type="GO" id="GO:0005829">
    <property type="term" value="C:cytosol"/>
    <property type="evidence" value="ECO:0007669"/>
    <property type="project" value="TreeGrafter"/>
</dbReference>
<keyword evidence="6 9" id="KW-0238">DNA-binding</keyword>
<evidence type="ECO:0000313" key="13">
    <source>
        <dbReference type="Proteomes" id="UP000315439"/>
    </source>
</evidence>
<keyword evidence="13" id="KW-1185">Reference proteome</keyword>
<evidence type="ECO:0000256" key="1">
    <source>
        <dbReference type="ARBA" id="ARBA00004496"/>
    </source>
</evidence>
<name>A0A545UIU0_9GAMM</name>
<evidence type="ECO:0000256" key="7">
    <source>
        <dbReference type="ARBA" id="ARBA00023163"/>
    </source>
</evidence>
<dbReference type="Gene3D" id="6.10.250.690">
    <property type="match status" value="1"/>
</dbReference>
<dbReference type="PROSITE" id="PS50110">
    <property type="entry name" value="RESPONSE_REGULATORY"/>
    <property type="match status" value="1"/>
</dbReference>
<feature type="modified residue" description="4-aspartylphosphate" evidence="8">
    <location>
        <position position="56"/>
    </location>
</feature>
<dbReference type="InterPro" id="IPR016032">
    <property type="entry name" value="Sig_transdc_resp-reg_C-effctor"/>
</dbReference>
<dbReference type="PANTHER" id="PTHR48111">
    <property type="entry name" value="REGULATOR OF RPOS"/>
    <property type="match status" value="1"/>
</dbReference>
<keyword evidence="7" id="KW-0804">Transcription</keyword>
<dbReference type="GO" id="GO:0006355">
    <property type="term" value="P:regulation of DNA-templated transcription"/>
    <property type="evidence" value="ECO:0007669"/>
    <property type="project" value="InterPro"/>
</dbReference>
<dbReference type="Proteomes" id="UP000315439">
    <property type="component" value="Unassembled WGS sequence"/>
</dbReference>
<keyword evidence="4" id="KW-0902">Two-component regulatory system</keyword>
<evidence type="ECO:0000313" key="12">
    <source>
        <dbReference type="EMBL" id="TQV89380.1"/>
    </source>
</evidence>
<dbReference type="EMBL" id="VIKS01000001">
    <property type="protein sequence ID" value="TQV89380.1"/>
    <property type="molecule type" value="Genomic_DNA"/>
</dbReference>
<dbReference type="RefSeq" id="WP_142891444.1">
    <property type="nucleotide sequence ID" value="NZ_ML660160.1"/>
</dbReference>
<sequence>MNESRHHILVVEDDTDLAEWMCEYLSAKNYRVSVTDRGDEAVTIIQQQNPDVVVLDGMLPGLDGVDVCKTVRPDYTNAIIMVTARDEEIDEVLGLEMGADDYLTKPVRARALLTRIRKHIDRQNQVSVHQSNQNKTESDEQLKFNNLIIDKQAMVVSLNGVKIKISSNEFEVLWLLAKNSGNVVTRKELVSQLRGFEYDGFDRSIDLRISRLRKKLGDDSAEPFRIKTIWGKGYLFARDAW</sequence>
<feature type="domain" description="OmpR/PhoB-type" evidence="11">
    <location>
        <begin position="139"/>
        <end position="238"/>
    </location>
</feature>
<evidence type="ECO:0000256" key="9">
    <source>
        <dbReference type="PROSITE-ProRule" id="PRU01091"/>
    </source>
</evidence>
<dbReference type="GO" id="GO:0000156">
    <property type="term" value="F:phosphorelay response regulator activity"/>
    <property type="evidence" value="ECO:0007669"/>
    <property type="project" value="TreeGrafter"/>
</dbReference>
<dbReference type="Gene3D" id="3.40.50.2300">
    <property type="match status" value="1"/>
</dbReference>
<dbReference type="SUPFAM" id="SSF46894">
    <property type="entry name" value="C-terminal effector domain of the bipartite response regulators"/>
    <property type="match status" value="1"/>
</dbReference>
<dbReference type="PROSITE" id="PS51755">
    <property type="entry name" value="OMPR_PHOB"/>
    <property type="match status" value="1"/>
</dbReference>
<reference evidence="12 13" key="1">
    <citation type="submission" date="2019-07" db="EMBL/GenBank/DDBJ databases">
        <title>Draft genome for Aliikangiella sp. M105.</title>
        <authorList>
            <person name="Wang G."/>
        </authorList>
    </citation>
    <scope>NUCLEOTIDE SEQUENCE [LARGE SCALE GENOMIC DNA]</scope>
    <source>
        <strain evidence="12 13">M105</strain>
    </source>
</reference>
<proteinExistence type="predicted"/>
<evidence type="ECO:0000259" key="10">
    <source>
        <dbReference type="PROSITE" id="PS50110"/>
    </source>
</evidence>
<dbReference type="CDD" id="cd17574">
    <property type="entry name" value="REC_OmpR"/>
    <property type="match status" value="1"/>
</dbReference>
<dbReference type="Pfam" id="PF00486">
    <property type="entry name" value="Trans_reg_C"/>
    <property type="match status" value="1"/>
</dbReference>
<evidence type="ECO:0000256" key="2">
    <source>
        <dbReference type="ARBA" id="ARBA00022490"/>
    </source>
</evidence>
<gene>
    <name evidence="12" type="ORF">FLL46_00410</name>
</gene>
<dbReference type="PANTHER" id="PTHR48111:SF47">
    <property type="entry name" value="TRANSCRIPTIONAL REGULATORY PROTEIN RSTA"/>
    <property type="match status" value="1"/>
</dbReference>
<accession>A0A545UIU0</accession>
<dbReference type="Pfam" id="PF00072">
    <property type="entry name" value="Response_reg"/>
    <property type="match status" value="1"/>
</dbReference>
<dbReference type="FunFam" id="3.40.50.2300:FF:000001">
    <property type="entry name" value="DNA-binding response regulator PhoB"/>
    <property type="match status" value="1"/>
</dbReference>
<dbReference type="SMART" id="SM00862">
    <property type="entry name" value="Trans_reg_C"/>
    <property type="match status" value="1"/>
</dbReference>
<evidence type="ECO:0000256" key="4">
    <source>
        <dbReference type="ARBA" id="ARBA00023012"/>
    </source>
</evidence>
<keyword evidence="2" id="KW-0963">Cytoplasm</keyword>
<feature type="domain" description="Response regulatory" evidence="10">
    <location>
        <begin position="7"/>
        <end position="120"/>
    </location>
</feature>
<keyword evidence="5" id="KW-0805">Transcription regulation</keyword>
<keyword evidence="3 8" id="KW-0597">Phosphoprotein</keyword>
<evidence type="ECO:0000256" key="5">
    <source>
        <dbReference type="ARBA" id="ARBA00023015"/>
    </source>
</evidence>
<evidence type="ECO:0000256" key="8">
    <source>
        <dbReference type="PROSITE-ProRule" id="PRU00169"/>
    </source>
</evidence>
<dbReference type="InterPro" id="IPR036388">
    <property type="entry name" value="WH-like_DNA-bd_sf"/>
</dbReference>
<evidence type="ECO:0000256" key="6">
    <source>
        <dbReference type="ARBA" id="ARBA00023125"/>
    </source>
</evidence>
<dbReference type="InterPro" id="IPR011006">
    <property type="entry name" value="CheY-like_superfamily"/>
</dbReference>
<dbReference type="GO" id="GO:0032993">
    <property type="term" value="C:protein-DNA complex"/>
    <property type="evidence" value="ECO:0007669"/>
    <property type="project" value="TreeGrafter"/>
</dbReference>
<dbReference type="InterPro" id="IPR001789">
    <property type="entry name" value="Sig_transdc_resp-reg_receiver"/>
</dbReference>
<feature type="DNA-binding region" description="OmpR/PhoB-type" evidence="9">
    <location>
        <begin position="139"/>
        <end position="238"/>
    </location>
</feature>
<comment type="subcellular location">
    <subcellularLocation>
        <location evidence="1">Cytoplasm</location>
    </subcellularLocation>
</comment>
<evidence type="ECO:0000259" key="11">
    <source>
        <dbReference type="PROSITE" id="PS51755"/>
    </source>
</evidence>
<dbReference type="InterPro" id="IPR039420">
    <property type="entry name" value="WalR-like"/>
</dbReference>
<dbReference type="SMART" id="SM00448">
    <property type="entry name" value="REC"/>
    <property type="match status" value="1"/>
</dbReference>
<protein>
    <submittedName>
        <fullName evidence="12">Response regulator transcription factor</fullName>
    </submittedName>
</protein>
<dbReference type="AlphaFoldDB" id="A0A545UIU0"/>
<dbReference type="OrthoDB" id="9802426at2"/>
<organism evidence="12 13">
    <name type="scientific">Aliikangiella coralliicola</name>
    <dbReference type="NCBI Taxonomy" id="2592383"/>
    <lineage>
        <taxon>Bacteria</taxon>
        <taxon>Pseudomonadati</taxon>
        <taxon>Pseudomonadota</taxon>
        <taxon>Gammaproteobacteria</taxon>
        <taxon>Oceanospirillales</taxon>
        <taxon>Pleioneaceae</taxon>
        <taxon>Aliikangiella</taxon>
    </lineage>
</organism>
<comment type="caution">
    <text evidence="12">The sequence shown here is derived from an EMBL/GenBank/DDBJ whole genome shotgun (WGS) entry which is preliminary data.</text>
</comment>
<dbReference type="GO" id="GO:0000976">
    <property type="term" value="F:transcription cis-regulatory region binding"/>
    <property type="evidence" value="ECO:0007669"/>
    <property type="project" value="TreeGrafter"/>
</dbReference>
<dbReference type="CDD" id="cd00383">
    <property type="entry name" value="trans_reg_C"/>
    <property type="match status" value="1"/>
</dbReference>
<dbReference type="SUPFAM" id="SSF52172">
    <property type="entry name" value="CheY-like"/>
    <property type="match status" value="1"/>
</dbReference>
<dbReference type="Gene3D" id="1.10.10.10">
    <property type="entry name" value="Winged helix-like DNA-binding domain superfamily/Winged helix DNA-binding domain"/>
    <property type="match status" value="1"/>
</dbReference>
<dbReference type="InterPro" id="IPR001867">
    <property type="entry name" value="OmpR/PhoB-type_DNA-bd"/>
</dbReference>
<dbReference type="FunFam" id="1.10.10.10:FF:000099">
    <property type="entry name" value="Two-component system response regulator TorR"/>
    <property type="match status" value="1"/>
</dbReference>